<evidence type="ECO:0000256" key="1">
    <source>
        <dbReference type="SAM" id="MobiDB-lite"/>
    </source>
</evidence>
<name>A0A6G1J823_9PLEO</name>
<accession>A0A6G1J823</accession>
<reference evidence="2" key="1">
    <citation type="journal article" date="2020" name="Stud. Mycol.">
        <title>101 Dothideomycetes genomes: a test case for predicting lifestyles and emergence of pathogens.</title>
        <authorList>
            <person name="Haridas S."/>
            <person name="Albert R."/>
            <person name="Binder M."/>
            <person name="Bloem J."/>
            <person name="Labutti K."/>
            <person name="Salamov A."/>
            <person name="Andreopoulos B."/>
            <person name="Baker S."/>
            <person name="Barry K."/>
            <person name="Bills G."/>
            <person name="Bluhm B."/>
            <person name="Cannon C."/>
            <person name="Castanera R."/>
            <person name="Culley D."/>
            <person name="Daum C."/>
            <person name="Ezra D."/>
            <person name="Gonzalez J."/>
            <person name="Henrissat B."/>
            <person name="Kuo A."/>
            <person name="Liang C."/>
            <person name="Lipzen A."/>
            <person name="Lutzoni F."/>
            <person name="Magnuson J."/>
            <person name="Mondo S."/>
            <person name="Nolan M."/>
            <person name="Ohm R."/>
            <person name="Pangilinan J."/>
            <person name="Park H.-J."/>
            <person name="Ramirez L."/>
            <person name="Alfaro M."/>
            <person name="Sun H."/>
            <person name="Tritt A."/>
            <person name="Yoshinaga Y."/>
            <person name="Zwiers L.-H."/>
            <person name="Turgeon B."/>
            <person name="Goodwin S."/>
            <person name="Spatafora J."/>
            <person name="Crous P."/>
            <person name="Grigoriev I."/>
        </authorList>
    </citation>
    <scope>NUCLEOTIDE SEQUENCE</scope>
    <source>
        <strain evidence="2">CBS 122367</strain>
    </source>
</reference>
<evidence type="ECO:0000313" key="3">
    <source>
        <dbReference type="Proteomes" id="UP000799291"/>
    </source>
</evidence>
<proteinExistence type="predicted"/>
<organism evidence="2 3">
    <name type="scientific">Lentithecium fluviatile CBS 122367</name>
    <dbReference type="NCBI Taxonomy" id="1168545"/>
    <lineage>
        <taxon>Eukaryota</taxon>
        <taxon>Fungi</taxon>
        <taxon>Dikarya</taxon>
        <taxon>Ascomycota</taxon>
        <taxon>Pezizomycotina</taxon>
        <taxon>Dothideomycetes</taxon>
        <taxon>Pleosporomycetidae</taxon>
        <taxon>Pleosporales</taxon>
        <taxon>Massarineae</taxon>
        <taxon>Lentitheciaceae</taxon>
        <taxon>Lentithecium</taxon>
    </lineage>
</organism>
<sequence length="286" mass="31871">MAVPTSPNQPHHHSPAVGRNHSRRSSTRKSCASLLESPRTLCPRDGDAFSYDPAHLADWYIPQDLWERLTPKLQATLAAMQHAGAAVLTGFERLGKHTEELECGRPNHKLEEDELIVQLSALPPPKLRTTSNASSAFFSDAPSPVFTDTPNSGSTSPSLSGSQIASPVSPICLSPLDSMCFEKRERSREHSFSTPREPHDAYYAAELSHLRTEALTRLRHASRKVDQEWYEAERTNAISEDDATAFMTWWLEKKSYIMHLYEQGNRMSRAIGLSPSGMGWTYAPAP</sequence>
<evidence type="ECO:0000313" key="2">
    <source>
        <dbReference type="EMBL" id="KAF2686375.1"/>
    </source>
</evidence>
<feature type="region of interest" description="Disordered" evidence="1">
    <location>
        <begin position="1"/>
        <end position="29"/>
    </location>
</feature>
<feature type="compositionally biased region" description="Basic residues" evidence="1">
    <location>
        <begin position="10"/>
        <end position="27"/>
    </location>
</feature>
<gene>
    <name evidence="2" type="ORF">K458DRAFT_211527</name>
</gene>
<dbReference type="OrthoDB" id="3898724at2759"/>
<dbReference type="EMBL" id="MU005577">
    <property type="protein sequence ID" value="KAF2686375.1"/>
    <property type="molecule type" value="Genomic_DNA"/>
</dbReference>
<protein>
    <submittedName>
        <fullName evidence="2">Uncharacterized protein</fullName>
    </submittedName>
</protein>
<keyword evidence="3" id="KW-1185">Reference proteome</keyword>
<dbReference type="Proteomes" id="UP000799291">
    <property type="component" value="Unassembled WGS sequence"/>
</dbReference>
<dbReference type="AlphaFoldDB" id="A0A6G1J823"/>